<feature type="compositionally biased region" description="Basic and acidic residues" evidence="1">
    <location>
        <begin position="1"/>
        <end position="10"/>
    </location>
</feature>
<organism evidence="2 3">
    <name type="scientific">Liparis tanakae</name>
    <name type="common">Tanaka's snailfish</name>
    <dbReference type="NCBI Taxonomy" id="230148"/>
    <lineage>
        <taxon>Eukaryota</taxon>
        <taxon>Metazoa</taxon>
        <taxon>Chordata</taxon>
        <taxon>Craniata</taxon>
        <taxon>Vertebrata</taxon>
        <taxon>Euteleostomi</taxon>
        <taxon>Actinopterygii</taxon>
        <taxon>Neopterygii</taxon>
        <taxon>Teleostei</taxon>
        <taxon>Neoteleostei</taxon>
        <taxon>Acanthomorphata</taxon>
        <taxon>Eupercaria</taxon>
        <taxon>Perciformes</taxon>
        <taxon>Cottioidei</taxon>
        <taxon>Cottales</taxon>
        <taxon>Liparidae</taxon>
        <taxon>Liparis</taxon>
    </lineage>
</organism>
<evidence type="ECO:0000256" key="1">
    <source>
        <dbReference type="SAM" id="MobiDB-lite"/>
    </source>
</evidence>
<name>A0A4Z2I061_9TELE</name>
<feature type="region of interest" description="Disordered" evidence="1">
    <location>
        <begin position="1"/>
        <end position="27"/>
    </location>
</feature>
<sequence>MQSDLREATKLKVSGHVGGGLGGVESQLQGVVPPVQRRDSPGPDGGDVVPLVELPVKRKDPVEVQSQTAAVVHHHPEFFPLWGVRKKHTDKDDAAEKSCMTLAVEVLDVAQGFKAQTGDTTSTESFASSNNV</sequence>
<gene>
    <name evidence="2" type="ORF">EYF80_018538</name>
</gene>
<dbReference type="Proteomes" id="UP000314294">
    <property type="component" value="Unassembled WGS sequence"/>
</dbReference>
<dbReference type="EMBL" id="SRLO01000153">
    <property type="protein sequence ID" value="TNN71190.1"/>
    <property type="molecule type" value="Genomic_DNA"/>
</dbReference>
<proteinExistence type="predicted"/>
<evidence type="ECO:0000313" key="2">
    <source>
        <dbReference type="EMBL" id="TNN71190.1"/>
    </source>
</evidence>
<comment type="caution">
    <text evidence="2">The sequence shown here is derived from an EMBL/GenBank/DDBJ whole genome shotgun (WGS) entry which is preliminary data.</text>
</comment>
<accession>A0A4Z2I061</accession>
<dbReference type="AlphaFoldDB" id="A0A4Z2I061"/>
<evidence type="ECO:0000313" key="3">
    <source>
        <dbReference type="Proteomes" id="UP000314294"/>
    </source>
</evidence>
<protein>
    <submittedName>
        <fullName evidence="2">Uncharacterized protein</fullName>
    </submittedName>
</protein>
<keyword evidence="3" id="KW-1185">Reference proteome</keyword>
<reference evidence="2 3" key="1">
    <citation type="submission" date="2019-03" db="EMBL/GenBank/DDBJ databases">
        <title>First draft genome of Liparis tanakae, snailfish: a comprehensive survey of snailfish specific genes.</title>
        <authorList>
            <person name="Kim W."/>
            <person name="Song I."/>
            <person name="Jeong J.-H."/>
            <person name="Kim D."/>
            <person name="Kim S."/>
            <person name="Ryu S."/>
            <person name="Song J.Y."/>
            <person name="Lee S.K."/>
        </authorList>
    </citation>
    <scope>NUCLEOTIDE SEQUENCE [LARGE SCALE GENOMIC DNA]</scope>
    <source>
        <tissue evidence="2">Muscle</tissue>
    </source>
</reference>